<feature type="compositionally biased region" description="Polar residues" evidence="13">
    <location>
        <begin position="1"/>
        <end position="10"/>
    </location>
</feature>
<feature type="binding site" evidence="12">
    <location>
        <position position="44"/>
    </location>
    <ligand>
        <name>[4Fe-4S] cluster</name>
        <dbReference type="ChEBI" id="CHEBI:49883"/>
        <label>1</label>
        <note>4Fe-4S-S-AdoMet</note>
    </ligand>
</feature>
<feature type="binding site" evidence="12">
    <location>
        <position position="37"/>
    </location>
    <ligand>
        <name>GTP</name>
        <dbReference type="ChEBI" id="CHEBI:37565"/>
    </ligand>
</feature>
<dbReference type="Pfam" id="PF06463">
    <property type="entry name" value="Mob_synth_C"/>
    <property type="match status" value="1"/>
</dbReference>
<feature type="binding site" evidence="12">
    <location>
        <position position="278"/>
    </location>
    <ligand>
        <name>[4Fe-4S] cluster</name>
        <dbReference type="ChEBI" id="CHEBI:49883"/>
        <label>2</label>
        <note>4Fe-4S-substrate</note>
    </ligand>
</feature>
<dbReference type="SFLD" id="SFLDS00029">
    <property type="entry name" value="Radical_SAM"/>
    <property type="match status" value="1"/>
</dbReference>
<dbReference type="UniPathway" id="UPA00344"/>
<comment type="subunit">
    <text evidence="12">Monomer and homodimer.</text>
</comment>
<dbReference type="InterPro" id="IPR000385">
    <property type="entry name" value="MoaA_NifB_PqqE_Fe-S-bd_CS"/>
</dbReference>
<proteinExistence type="inferred from homology"/>
<accession>A0A7V8VE18</accession>
<dbReference type="HAMAP" id="MF_01225_B">
    <property type="entry name" value="MoaA_B"/>
    <property type="match status" value="1"/>
</dbReference>
<protein>
    <recommendedName>
        <fullName evidence="1 12">GTP 3',8-cyclase</fullName>
        <ecNumber evidence="1 12">4.1.99.22</ecNumber>
    </recommendedName>
    <alternativeName>
        <fullName evidence="12">Molybdenum cofactor biosynthesis protein A</fullName>
    </alternativeName>
</protein>
<dbReference type="SUPFAM" id="SSF102114">
    <property type="entry name" value="Radical SAM enzymes"/>
    <property type="match status" value="1"/>
</dbReference>
<evidence type="ECO:0000256" key="11">
    <source>
        <dbReference type="ARBA" id="ARBA00048697"/>
    </source>
</evidence>
<keyword evidence="3 12" id="KW-0949">S-adenosyl-L-methionine</keyword>
<dbReference type="GO" id="GO:0005525">
    <property type="term" value="F:GTP binding"/>
    <property type="evidence" value="ECO:0007669"/>
    <property type="project" value="UniProtKB-UniRule"/>
</dbReference>
<keyword evidence="2 12" id="KW-0004">4Fe-4S</keyword>
<feature type="binding site" evidence="12">
    <location>
        <position position="275"/>
    </location>
    <ligand>
        <name>[4Fe-4S] cluster</name>
        <dbReference type="ChEBI" id="CHEBI:49883"/>
        <label>2</label>
        <note>4Fe-4S-substrate</note>
    </ligand>
</feature>
<evidence type="ECO:0000256" key="8">
    <source>
        <dbReference type="ARBA" id="ARBA00023134"/>
    </source>
</evidence>
<sequence>MAGETFSESGKSVFASPFSSTSGELTDRYGRRHNNLRISVTDRCNLRCLYCMPEEVVFLPRQELLSFEEITTFVQAVLPLGIDKIRLTGGEPLLRKDLHKLVRMLSALPGLRDLSLTTNGLLLEEQAPRLYEAGLRRINISLDTLDPQRFRLLTRRDGLERVLAGIQAARQLGFSPIKINMVALRGFAERDLVPLARLCRDWGLELRIIEYMPIGAEEWERDKVVTAEECLQWLEESIAPLRPIANDPTSPAQEYEYLDGQGRVGIIASISRPFCRHCNRLRLTAEGKLRYCLFALEETDIKPLLRQSPPDLLQVQQLVRQTVWAKWPGHQIHSAEFVKPTRTMHAIGG</sequence>
<dbReference type="NCBIfam" id="NF001199">
    <property type="entry name" value="PRK00164.2-1"/>
    <property type="match status" value="1"/>
</dbReference>
<organism evidence="15 16">
    <name type="scientific">Thermogemmata fonticola</name>
    <dbReference type="NCBI Taxonomy" id="2755323"/>
    <lineage>
        <taxon>Bacteria</taxon>
        <taxon>Pseudomonadati</taxon>
        <taxon>Planctomycetota</taxon>
        <taxon>Planctomycetia</taxon>
        <taxon>Gemmatales</taxon>
        <taxon>Gemmataceae</taxon>
        <taxon>Thermogemmata</taxon>
    </lineage>
</organism>
<keyword evidence="7 12" id="KW-0411">Iron-sulfur</keyword>
<evidence type="ECO:0000256" key="1">
    <source>
        <dbReference type="ARBA" id="ARBA00012167"/>
    </source>
</evidence>
<dbReference type="GO" id="GO:0046872">
    <property type="term" value="F:metal ion binding"/>
    <property type="evidence" value="ECO:0007669"/>
    <property type="project" value="UniProtKB-KW"/>
</dbReference>
<dbReference type="CDD" id="cd01335">
    <property type="entry name" value="Radical_SAM"/>
    <property type="match status" value="1"/>
</dbReference>
<comment type="similarity">
    <text evidence="12">Belongs to the radical SAM superfamily. MoaA family.</text>
</comment>
<feature type="binding site" evidence="12">
    <location>
        <position position="212"/>
    </location>
    <ligand>
        <name>S-adenosyl-L-methionine</name>
        <dbReference type="ChEBI" id="CHEBI:59789"/>
    </ligand>
</feature>
<dbReference type="GO" id="GO:1904047">
    <property type="term" value="F:S-adenosyl-L-methionine binding"/>
    <property type="evidence" value="ECO:0007669"/>
    <property type="project" value="UniProtKB-UniRule"/>
</dbReference>
<dbReference type="AlphaFoldDB" id="A0A7V8VE18"/>
<dbReference type="Pfam" id="PF04055">
    <property type="entry name" value="Radical_SAM"/>
    <property type="match status" value="1"/>
</dbReference>
<comment type="pathway">
    <text evidence="12">Cofactor biosynthesis; molybdopterin biosynthesis.</text>
</comment>
<evidence type="ECO:0000256" key="6">
    <source>
        <dbReference type="ARBA" id="ARBA00023004"/>
    </source>
</evidence>
<dbReference type="GO" id="GO:0061798">
    <property type="term" value="F:GTP 3',8'-cyclase activity"/>
    <property type="evidence" value="ECO:0007669"/>
    <property type="project" value="UniProtKB-UniRule"/>
</dbReference>
<dbReference type="InterPro" id="IPR058240">
    <property type="entry name" value="rSAM_sf"/>
</dbReference>
<name>A0A7V8VE18_9BACT</name>
<dbReference type="InterPro" id="IPR013785">
    <property type="entry name" value="Aldolase_TIM"/>
</dbReference>
<dbReference type="InterPro" id="IPR007197">
    <property type="entry name" value="rSAM"/>
</dbReference>
<evidence type="ECO:0000313" key="16">
    <source>
        <dbReference type="Proteomes" id="UP000542342"/>
    </source>
</evidence>
<feature type="binding site" evidence="12">
    <location>
        <position position="141"/>
    </location>
    <ligand>
        <name>S-adenosyl-L-methionine</name>
        <dbReference type="ChEBI" id="CHEBI:59789"/>
    </ligand>
</feature>
<feature type="binding site" evidence="12">
    <location>
        <position position="86"/>
    </location>
    <ligand>
        <name>GTP</name>
        <dbReference type="ChEBI" id="CHEBI:37565"/>
    </ligand>
</feature>
<gene>
    <name evidence="12 15" type="primary">moaA</name>
    <name evidence="15" type="ORF">H0921_09195</name>
</gene>
<evidence type="ECO:0000256" key="2">
    <source>
        <dbReference type="ARBA" id="ARBA00022485"/>
    </source>
</evidence>
<dbReference type="SFLD" id="SFLDG01383">
    <property type="entry name" value="cyclic_pyranopterin_phosphate"/>
    <property type="match status" value="1"/>
</dbReference>
<comment type="caution">
    <text evidence="15">The sequence shown here is derived from an EMBL/GenBank/DDBJ whole genome shotgun (WGS) entry which is preliminary data.</text>
</comment>
<feature type="binding site" evidence="12">
    <location>
        <position position="48"/>
    </location>
    <ligand>
        <name>[4Fe-4S] cluster</name>
        <dbReference type="ChEBI" id="CHEBI:49883"/>
        <label>1</label>
        <note>4Fe-4S-S-AdoMet</note>
    </ligand>
</feature>
<evidence type="ECO:0000256" key="12">
    <source>
        <dbReference type="HAMAP-Rule" id="MF_01225"/>
    </source>
</evidence>
<dbReference type="EC" id="4.1.99.22" evidence="1 12"/>
<dbReference type="SFLD" id="SFLDG01067">
    <property type="entry name" value="SPASM/twitch_domain_containing"/>
    <property type="match status" value="1"/>
</dbReference>
<evidence type="ECO:0000256" key="9">
    <source>
        <dbReference type="ARBA" id="ARBA00023150"/>
    </source>
</evidence>
<keyword evidence="5 12" id="KW-0547">Nucleotide-binding</keyword>
<feature type="binding site" evidence="12">
    <location>
        <begin position="280"/>
        <end position="282"/>
    </location>
    <ligand>
        <name>GTP</name>
        <dbReference type="ChEBI" id="CHEBI:37565"/>
    </ligand>
</feature>
<keyword evidence="8 12" id="KW-0342">GTP-binding</keyword>
<evidence type="ECO:0000256" key="7">
    <source>
        <dbReference type="ARBA" id="ARBA00023014"/>
    </source>
</evidence>
<dbReference type="GO" id="GO:0006777">
    <property type="term" value="P:Mo-molybdopterin cofactor biosynthetic process"/>
    <property type="evidence" value="ECO:0007669"/>
    <property type="project" value="UniProtKB-UniRule"/>
</dbReference>
<keyword evidence="16" id="KW-1185">Reference proteome</keyword>
<feature type="binding site" evidence="12">
    <location>
        <position position="292"/>
    </location>
    <ligand>
        <name>[4Fe-4S] cluster</name>
        <dbReference type="ChEBI" id="CHEBI:49883"/>
        <label>2</label>
        <note>4Fe-4S-substrate</note>
    </ligand>
</feature>
<evidence type="ECO:0000256" key="13">
    <source>
        <dbReference type="SAM" id="MobiDB-lite"/>
    </source>
</evidence>
<feature type="binding site" evidence="12">
    <location>
        <position position="178"/>
    </location>
    <ligand>
        <name>GTP</name>
        <dbReference type="ChEBI" id="CHEBI:37565"/>
    </ligand>
</feature>
<dbReference type="InterPro" id="IPR010505">
    <property type="entry name" value="MoaA_twitch"/>
</dbReference>
<dbReference type="GO" id="GO:0061799">
    <property type="term" value="F:cyclic pyranopterin monophosphate synthase activity"/>
    <property type="evidence" value="ECO:0007669"/>
    <property type="project" value="TreeGrafter"/>
</dbReference>
<evidence type="ECO:0000256" key="4">
    <source>
        <dbReference type="ARBA" id="ARBA00022723"/>
    </source>
</evidence>
<dbReference type="Proteomes" id="UP000542342">
    <property type="component" value="Unassembled WGS sequence"/>
</dbReference>
<dbReference type="InterPro" id="IPR013483">
    <property type="entry name" value="MoaA"/>
</dbReference>
<comment type="function">
    <text evidence="12">Catalyzes the cyclization of GTP to (8S)-3',8-cyclo-7,8-dihydroguanosine 5'-triphosphate.</text>
</comment>
<feature type="binding site" evidence="12">
    <location>
        <position position="51"/>
    </location>
    <ligand>
        <name>[4Fe-4S] cluster</name>
        <dbReference type="ChEBI" id="CHEBI:49883"/>
        <label>1</label>
        <note>4Fe-4S-S-AdoMet</note>
    </ligand>
</feature>
<keyword evidence="4 12" id="KW-0479">Metal-binding</keyword>
<comment type="catalytic activity">
    <reaction evidence="11 12">
        <text>GTP + AH2 + S-adenosyl-L-methionine = (8S)-3',8-cyclo-7,8-dihydroguanosine 5'-triphosphate + 5'-deoxyadenosine + L-methionine + A + H(+)</text>
        <dbReference type="Rhea" id="RHEA:49576"/>
        <dbReference type="ChEBI" id="CHEBI:13193"/>
        <dbReference type="ChEBI" id="CHEBI:15378"/>
        <dbReference type="ChEBI" id="CHEBI:17319"/>
        <dbReference type="ChEBI" id="CHEBI:17499"/>
        <dbReference type="ChEBI" id="CHEBI:37565"/>
        <dbReference type="ChEBI" id="CHEBI:57844"/>
        <dbReference type="ChEBI" id="CHEBI:59789"/>
        <dbReference type="ChEBI" id="CHEBI:131766"/>
        <dbReference type="EC" id="4.1.99.22"/>
    </reaction>
</comment>
<dbReference type="Gene3D" id="3.20.20.70">
    <property type="entry name" value="Aldolase class I"/>
    <property type="match status" value="1"/>
</dbReference>
<keyword evidence="9 12" id="KW-0501">Molybdenum cofactor biosynthesis</keyword>
<keyword evidence="10 12" id="KW-0456">Lyase</keyword>
<evidence type="ECO:0000256" key="10">
    <source>
        <dbReference type="ARBA" id="ARBA00023239"/>
    </source>
</evidence>
<comment type="cofactor">
    <cofactor evidence="12">
        <name>[4Fe-4S] cluster</name>
        <dbReference type="ChEBI" id="CHEBI:49883"/>
    </cofactor>
    <text evidence="12">Binds 2 [4Fe-4S] clusters. Binds 1 [4Fe-4S] cluster coordinated with 3 cysteines and an exchangeable S-adenosyl-L-methionine and 1 [4Fe-4S] cluster coordinated with 3 cysteines and the GTP-derived substrate.</text>
</comment>
<dbReference type="InterPro" id="IPR050105">
    <property type="entry name" value="MoCo_biosynth_MoaA/MoaC"/>
</dbReference>
<feature type="domain" description="Radical SAM core" evidence="14">
    <location>
        <begin position="28"/>
        <end position="242"/>
    </location>
</feature>
<dbReference type="PROSITE" id="PS01305">
    <property type="entry name" value="MOAA_NIFB_PQQE"/>
    <property type="match status" value="1"/>
</dbReference>
<evidence type="ECO:0000256" key="5">
    <source>
        <dbReference type="ARBA" id="ARBA00022741"/>
    </source>
</evidence>
<dbReference type="PROSITE" id="PS51918">
    <property type="entry name" value="RADICAL_SAM"/>
    <property type="match status" value="1"/>
</dbReference>
<dbReference type="SMART" id="SM00729">
    <property type="entry name" value="Elp3"/>
    <property type="match status" value="1"/>
</dbReference>
<feature type="binding site" evidence="12">
    <location>
        <position position="90"/>
    </location>
    <ligand>
        <name>S-adenosyl-L-methionine</name>
        <dbReference type="ChEBI" id="CHEBI:59789"/>
    </ligand>
</feature>
<dbReference type="CDD" id="cd21117">
    <property type="entry name" value="Twitch_MoaA"/>
    <property type="match status" value="1"/>
</dbReference>
<evidence type="ECO:0000256" key="3">
    <source>
        <dbReference type="ARBA" id="ARBA00022691"/>
    </source>
</evidence>
<dbReference type="SFLD" id="SFLDG01386">
    <property type="entry name" value="main_SPASM_domain-containing"/>
    <property type="match status" value="1"/>
</dbReference>
<feature type="binding site" evidence="12">
    <location>
        <position position="50"/>
    </location>
    <ligand>
        <name>S-adenosyl-L-methionine</name>
        <dbReference type="ChEBI" id="CHEBI:59789"/>
    </ligand>
</feature>
<dbReference type="PANTHER" id="PTHR22960">
    <property type="entry name" value="MOLYBDOPTERIN COFACTOR SYNTHESIS PROTEIN A"/>
    <property type="match status" value="1"/>
</dbReference>
<dbReference type="GO" id="GO:0051539">
    <property type="term" value="F:4 iron, 4 sulfur cluster binding"/>
    <property type="evidence" value="ECO:0007669"/>
    <property type="project" value="UniProtKB-UniRule"/>
</dbReference>
<dbReference type="InterPro" id="IPR006638">
    <property type="entry name" value="Elp3/MiaA/NifB-like_rSAM"/>
</dbReference>
<evidence type="ECO:0000313" key="15">
    <source>
        <dbReference type="EMBL" id="MBA2226333.1"/>
    </source>
</evidence>
<evidence type="ECO:0000259" key="14">
    <source>
        <dbReference type="PROSITE" id="PS51918"/>
    </source>
</evidence>
<dbReference type="InterPro" id="IPR040064">
    <property type="entry name" value="MoaA-like"/>
</dbReference>
<dbReference type="NCBIfam" id="TIGR02666">
    <property type="entry name" value="moaA"/>
    <property type="match status" value="1"/>
</dbReference>
<reference evidence="15 16" key="1">
    <citation type="submission" date="2020-07" db="EMBL/GenBank/DDBJ databases">
        <title>Thermogemmata thermophila gen. nov., sp. nov., a novel moderate thermophilic planctomycete from a Kamchatka hot spring.</title>
        <authorList>
            <person name="Elcheninov A.G."/>
            <person name="Podosokorskaya O.A."/>
            <person name="Kovaleva O.L."/>
            <person name="Novikov A."/>
            <person name="Bonch-Osmolovskaya E.A."/>
            <person name="Toshchakov S.V."/>
            <person name="Kublanov I.V."/>
        </authorList>
    </citation>
    <scope>NUCLEOTIDE SEQUENCE [LARGE SCALE GENOMIC DNA]</scope>
    <source>
        <strain evidence="15 16">2918</strain>
    </source>
</reference>
<keyword evidence="6 12" id="KW-0408">Iron</keyword>
<dbReference type="PANTHER" id="PTHR22960:SF0">
    <property type="entry name" value="MOLYBDENUM COFACTOR BIOSYNTHESIS PROTEIN 1"/>
    <property type="match status" value="1"/>
</dbReference>
<feature type="binding site" evidence="12">
    <location>
        <position position="117"/>
    </location>
    <ligand>
        <name>GTP</name>
        <dbReference type="ChEBI" id="CHEBI:37565"/>
    </ligand>
</feature>
<feature type="region of interest" description="Disordered" evidence="13">
    <location>
        <begin position="1"/>
        <end position="24"/>
    </location>
</feature>
<dbReference type="EMBL" id="JACEFB010000005">
    <property type="protein sequence ID" value="MBA2226333.1"/>
    <property type="molecule type" value="Genomic_DNA"/>
</dbReference>